<dbReference type="RefSeq" id="WP_170669016.1">
    <property type="nucleotide sequence ID" value="NZ_CP052766.1"/>
</dbReference>
<protein>
    <submittedName>
        <fullName evidence="3">Penicillin-binding protein activator</fullName>
    </submittedName>
</protein>
<keyword evidence="2" id="KW-0732">Signal</keyword>
<gene>
    <name evidence="3" type="ORF">CA267_004485</name>
</gene>
<dbReference type="PANTHER" id="PTHR38038:SF1">
    <property type="entry name" value="PENICILLIN-BINDING PROTEIN ACTIVATOR LPOA"/>
    <property type="match status" value="1"/>
</dbReference>
<dbReference type="Gene3D" id="1.25.40.650">
    <property type="match status" value="1"/>
</dbReference>
<dbReference type="PROSITE" id="PS51257">
    <property type="entry name" value="PROKAR_LIPOPROTEIN"/>
    <property type="match status" value="1"/>
</dbReference>
<keyword evidence="4" id="KW-1185">Reference proteome</keyword>
<dbReference type="SUPFAM" id="SSF53822">
    <property type="entry name" value="Periplasmic binding protein-like I"/>
    <property type="match status" value="1"/>
</dbReference>
<reference evidence="3 4" key="2">
    <citation type="submission" date="2020-04" db="EMBL/GenBank/DDBJ databases">
        <title>Complete genome sequence of Alteromonas pelagimontana 5.12T.</title>
        <authorList>
            <person name="Sinha R.K."/>
            <person name="Krishnan K.P."/>
            <person name="Kurian J.P."/>
        </authorList>
    </citation>
    <scope>NUCLEOTIDE SEQUENCE [LARGE SCALE GENOMIC DNA]</scope>
    <source>
        <strain evidence="3 4">5.12</strain>
    </source>
</reference>
<evidence type="ECO:0000313" key="4">
    <source>
        <dbReference type="Proteomes" id="UP000219285"/>
    </source>
</evidence>
<dbReference type="GO" id="GO:0031241">
    <property type="term" value="C:periplasmic side of cell outer membrane"/>
    <property type="evidence" value="ECO:0007669"/>
    <property type="project" value="TreeGrafter"/>
</dbReference>
<dbReference type="EMBL" id="CP052766">
    <property type="protein sequence ID" value="QJR80086.1"/>
    <property type="molecule type" value="Genomic_DNA"/>
</dbReference>
<evidence type="ECO:0000313" key="3">
    <source>
        <dbReference type="EMBL" id="QJR80086.1"/>
    </source>
</evidence>
<dbReference type="AlphaFoldDB" id="A0A6M4MD81"/>
<keyword evidence="1" id="KW-0472">Membrane</keyword>
<evidence type="ECO:0000256" key="1">
    <source>
        <dbReference type="ARBA" id="ARBA00023136"/>
    </source>
</evidence>
<dbReference type="CDD" id="cd06339">
    <property type="entry name" value="PBP1_YraM_LppC_lipoprotein-like"/>
    <property type="match status" value="1"/>
</dbReference>
<organism evidence="3 4">
    <name type="scientific">Alteromonas pelagimontana</name>
    <dbReference type="NCBI Taxonomy" id="1858656"/>
    <lineage>
        <taxon>Bacteria</taxon>
        <taxon>Pseudomonadati</taxon>
        <taxon>Pseudomonadota</taxon>
        <taxon>Gammaproteobacteria</taxon>
        <taxon>Alteromonadales</taxon>
        <taxon>Alteromonadaceae</taxon>
        <taxon>Alteromonas/Salinimonas group</taxon>
        <taxon>Alteromonas</taxon>
    </lineage>
</organism>
<dbReference type="PANTHER" id="PTHR38038">
    <property type="entry name" value="PENICILLIN-BINDING PROTEIN ACTIVATOR LPOA"/>
    <property type="match status" value="1"/>
</dbReference>
<sequence length="634" mass="71645">MRLVRFSRFLAQFMVIALMLSLFACSSSRAPQSSRPIVSQPNLPNQPKVITETPESLISQAQEAWQQDHNGDKRNQLLMDAATSYLQEGKLAQAQQILVSIESGPLSTPLRLRANMLIAKSYLQSPDADSEELLALVSPLAADDEVKAQQLAVQTELYQRQQDWLGAANAYVQSVAPTEESVARTWQWVNMASREAFPSAESQFPALEPFLALRQLIQESGLQPRQLQQALNQFKQVFRGSPIVEYWPQELDQAVSLNPPSIDQIVVLLPLSGRLESTGLAVKEGILAAYYQTLEQQNRPERQPTLKFVDTVNKNAEELVASIGDSRWVIGPLLKENVDAINSVRPVNINMLALNRLDELQQEGTQEGFDVPRTAYFALAPEDEAYQLADHIFHHGYRAPILISAKNTINQRMHEAFELRWQQLNKNDVKRKHVNLTTVTFTDSSSLREGITEALDVAQSKSRINQIEYMVNEELYNVPRNRRDVDAIVVFASPEQTELLNPMIEASLSPFNGKTVPVYATSRSMEYDSGKNQWRDLQNVRFIDMPWMLPEHQWQSLSQQTAELWPQRSTQTSRFFAFGVDAYNLLPYLPNLALLPQVTVAGLTGELSMNKSREIIRLLPQAVIDNEKIKPLAE</sequence>
<reference evidence="4" key="1">
    <citation type="submission" date="2014-12" db="EMBL/GenBank/DDBJ databases">
        <title>Complete genome sequence of a multi-drug resistant Klebsiella pneumoniae.</title>
        <authorList>
            <person name="Hua X."/>
            <person name="Chen Q."/>
            <person name="Li X."/>
            <person name="Feng Y."/>
            <person name="Ruan Z."/>
            <person name="Yu Y."/>
        </authorList>
    </citation>
    <scope>NUCLEOTIDE SEQUENCE [LARGE SCALE GENOMIC DNA]</scope>
    <source>
        <strain evidence="4">5.12</strain>
    </source>
</reference>
<dbReference type="InterPro" id="IPR028082">
    <property type="entry name" value="Peripla_BP_I"/>
</dbReference>
<dbReference type="GO" id="GO:0030234">
    <property type="term" value="F:enzyme regulator activity"/>
    <property type="evidence" value="ECO:0007669"/>
    <property type="project" value="TreeGrafter"/>
</dbReference>
<dbReference type="Proteomes" id="UP000219285">
    <property type="component" value="Chromosome"/>
</dbReference>
<evidence type="ECO:0000256" key="2">
    <source>
        <dbReference type="SAM" id="SignalP"/>
    </source>
</evidence>
<accession>A0A6M4MD81</accession>
<dbReference type="InterPro" id="IPR007443">
    <property type="entry name" value="LpoA"/>
</dbReference>
<proteinExistence type="predicted"/>
<dbReference type="Pfam" id="PF04348">
    <property type="entry name" value="LppC"/>
    <property type="match status" value="1"/>
</dbReference>
<feature type="chain" id="PRO_5027112786" evidence="2">
    <location>
        <begin position="25"/>
        <end position="634"/>
    </location>
</feature>
<dbReference type="GO" id="GO:0009252">
    <property type="term" value="P:peptidoglycan biosynthetic process"/>
    <property type="evidence" value="ECO:0007669"/>
    <property type="project" value="TreeGrafter"/>
</dbReference>
<dbReference type="KEGG" id="apel:CA267_004485"/>
<name>A0A6M4MD81_9ALTE</name>
<feature type="signal peptide" evidence="2">
    <location>
        <begin position="1"/>
        <end position="24"/>
    </location>
</feature>
<dbReference type="Gene3D" id="3.40.50.2300">
    <property type="match status" value="2"/>
</dbReference>